<dbReference type="HOGENOM" id="CLU_1429902_0_0_1"/>
<dbReference type="AlphaFoldDB" id="A0A0D3EAW4"/>
<organism evidence="7 8">
    <name type="scientific">Brassica oleracea var. oleracea</name>
    <dbReference type="NCBI Taxonomy" id="109376"/>
    <lineage>
        <taxon>Eukaryota</taxon>
        <taxon>Viridiplantae</taxon>
        <taxon>Streptophyta</taxon>
        <taxon>Embryophyta</taxon>
        <taxon>Tracheophyta</taxon>
        <taxon>Spermatophyta</taxon>
        <taxon>Magnoliopsida</taxon>
        <taxon>eudicotyledons</taxon>
        <taxon>Gunneridae</taxon>
        <taxon>Pentapetalae</taxon>
        <taxon>rosids</taxon>
        <taxon>malvids</taxon>
        <taxon>Brassicales</taxon>
        <taxon>Brassicaceae</taxon>
        <taxon>Brassiceae</taxon>
        <taxon>Brassica</taxon>
    </lineage>
</organism>
<feature type="region of interest" description="Disordered" evidence="6">
    <location>
        <begin position="1"/>
        <end position="27"/>
    </location>
</feature>
<evidence type="ECO:0000256" key="2">
    <source>
        <dbReference type="ARBA" id="ARBA00006187"/>
    </source>
</evidence>
<keyword evidence="8" id="KW-1185">Reference proteome</keyword>
<dbReference type="EnsemblPlants" id="Bo9g113990.1">
    <property type="protein sequence ID" value="Bo9g113990.1"/>
    <property type="gene ID" value="Bo9g113990"/>
</dbReference>
<keyword evidence="5" id="KW-0206">Cytoskeleton</keyword>
<comment type="subcellular location">
    <subcellularLocation>
        <location evidence="1">Cytoplasm</location>
        <location evidence="1">Cytoskeleton</location>
    </subcellularLocation>
</comment>
<dbReference type="GO" id="GO:0008017">
    <property type="term" value="F:microtubule binding"/>
    <property type="evidence" value="ECO:0007669"/>
    <property type="project" value="InterPro"/>
</dbReference>
<dbReference type="PANTHER" id="PTHR19321">
    <property type="entry name" value="PROTEIN REGULATOR OF CYTOKINESIS 1 PRC1-RELATED"/>
    <property type="match status" value="1"/>
</dbReference>
<dbReference type="InterPro" id="IPR007145">
    <property type="entry name" value="MAP65_Ase1_PRC1"/>
</dbReference>
<sequence>MDPNQTAGTTPSRVNDIDPIGSDSGTEVTPTGLTHYMKYRFRNHFFLLAFSSRWRFWSQLLTVSNRRLLSFAVAVSSSPSRSFTVTKPLRLALPSSLGSRSGEEKASILSNEQPEFEDGFNENAEDLAPTMLELWNLMDTPIEEQQEYQHITCNIAASEHEITQANSLSEDFIQYVEAEVVRLDEVENFL</sequence>
<dbReference type="GO" id="GO:0005737">
    <property type="term" value="C:cytoplasm"/>
    <property type="evidence" value="ECO:0007669"/>
    <property type="project" value="TreeGrafter"/>
</dbReference>
<dbReference type="Proteomes" id="UP000032141">
    <property type="component" value="Chromosome C9"/>
</dbReference>
<evidence type="ECO:0000256" key="3">
    <source>
        <dbReference type="ARBA" id="ARBA00022701"/>
    </source>
</evidence>
<proteinExistence type="inferred from homology"/>
<protein>
    <submittedName>
        <fullName evidence="7">Uncharacterized protein</fullName>
    </submittedName>
</protein>
<feature type="compositionally biased region" description="Polar residues" evidence="6">
    <location>
        <begin position="1"/>
        <end position="13"/>
    </location>
</feature>
<evidence type="ECO:0000313" key="8">
    <source>
        <dbReference type="Proteomes" id="UP000032141"/>
    </source>
</evidence>
<evidence type="ECO:0000256" key="1">
    <source>
        <dbReference type="ARBA" id="ARBA00004245"/>
    </source>
</evidence>
<keyword evidence="4" id="KW-0175">Coiled coil</keyword>
<reference evidence="7" key="2">
    <citation type="submission" date="2015-03" db="UniProtKB">
        <authorList>
            <consortium name="EnsemblPlants"/>
        </authorList>
    </citation>
    <scope>IDENTIFICATION</scope>
</reference>
<dbReference type="GO" id="GO:0005874">
    <property type="term" value="C:microtubule"/>
    <property type="evidence" value="ECO:0007669"/>
    <property type="project" value="UniProtKB-KW"/>
</dbReference>
<dbReference type="GO" id="GO:0000226">
    <property type="term" value="P:microtubule cytoskeleton organization"/>
    <property type="evidence" value="ECO:0007669"/>
    <property type="project" value="InterPro"/>
</dbReference>
<evidence type="ECO:0000256" key="4">
    <source>
        <dbReference type="ARBA" id="ARBA00023054"/>
    </source>
</evidence>
<dbReference type="Gramene" id="Bo9g113990.1">
    <property type="protein sequence ID" value="Bo9g113990.1"/>
    <property type="gene ID" value="Bo9g113990"/>
</dbReference>
<dbReference type="eggNOG" id="KOG4302">
    <property type="taxonomic scope" value="Eukaryota"/>
</dbReference>
<dbReference type="GO" id="GO:0005819">
    <property type="term" value="C:spindle"/>
    <property type="evidence" value="ECO:0007669"/>
    <property type="project" value="TreeGrafter"/>
</dbReference>
<comment type="similarity">
    <text evidence="2">Belongs to the MAP65/ASE1 family.</text>
</comment>
<keyword evidence="3" id="KW-0493">Microtubule</keyword>
<dbReference type="PANTHER" id="PTHR19321:SF7">
    <property type="entry name" value="65-KDA MICROTUBULE-ASSOCIATED PROTEIN 3"/>
    <property type="match status" value="1"/>
</dbReference>
<name>A0A0D3EAW4_BRAOL</name>
<evidence type="ECO:0000256" key="5">
    <source>
        <dbReference type="ARBA" id="ARBA00023212"/>
    </source>
</evidence>
<keyword evidence="5" id="KW-0963">Cytoplasm</keyword>
<dbReference type="STRING" id="109376.A0A0D3EAW4"/>
<dbReference type="Pfam" id="PF03999">
    <property type="entry name" value="MAP65_ASE1"/>
    <property type="match status" value="1"/>
</dbReference>
<accession>A0A0D3EAW4</accession>
<evidence type="ECO:0000313" key="7">
    <source>
        <dbReference type="EnsemblPlants" id="Bo9g113990.1"/>
    </source>
</evidence>
<evidence type="ECO:0000256" key="6">
    <source>
        <dbReference type="SAM" id="MobiDB-lite"/>
    </source>
</evidence>
<reference evidence="7 8" key="1">
    <citation type="journal article" date="2014" name="Genome Biol.">
        <title>Transcriptome and methylome profiling reveals relics of genome dominance in the mesopolyploid Brassica oleracea.</title>
        <authorList>
            <person name="Parkin I.A."/>
            <person name="Koh C."/>
            <person name="Tang H."/>
            <person name="Robinson S.J."/>
            <person name="Kagale S."/>
            <person name="Clarke W.E."/>
            <person name="Town C.D."/>
            <person name="Nixon J."/>
            <person name="Krishnakumar V."/>
            <person name="Bidwell S.L."/>
            <person name="Denoeud F."/>
            <person name="Belcram H."/>
            <person name="Links M.G."/>
            <person name="Just J."/>
            <person name="Clarke C."/>
            <person name="Bender T."/>
            <person name="Huebert T."/>
            <person name="Mason A.S."/>
            <person name="Pires J.C."/>
            <person name="Barker G."/>
            <person name="Moore J."/>
            <person name="Walley P.G."/>
            <person name="Manoli S."/>
            <person name="Batley J."/>
            <person name="Edwards D."/>
            <person name="Nelson M.N."/>
            <person name="Wang X."/>
            <person name="Paterson A.H."/>
            <person name="King G."/>
            <person name="Bancroft I."/>
            <person name="Chalhoub B."/>
            <person name="Sharpe A.G."/>
        </authorList>
    </citation>
    <scope>NUCLEOTIDE SEQUENCE</scope>
    <source>
        <strain evidence="7 8">cv. TO1000</strain>
    </source>
</reference>